<evidence type="ECO:0000256" key="1">
    <source>
        <dbReference type="ARBA" id="ARBA00022729"/>
    </source>
</evidence>
<dbReference type="SUPFAM" id="SSF56925">
    <property type="entry name" value="OMPA-like"/>
    <property type="match status" value="1"/>
</dbReference>
<dbReference type="Pfam" id="PF13505">
    <property type="entry name" value="OMP_b-brl"/>
    <property type="match status" value="1"/>
</dbReference>
<sequence>MIISKRHVAWVALCSAAECAAQKPEHTTPSLYASLCLASAHYTVIYKPSGFATAIPLSPWRVAAGYQFTPRLGLEVSGMYRAESSAGSATGTTTIGQPVRDYTTEKSRSGALPVVARYSLSARPARPWHMEVLAGVTVTKTRAESSYTHTVGGQIVTDRQDVNHKTSLYYTAGLGVRYRFGQHWQAVADWTINRNTERLSAAISQQVLGRSIDLTYAYGLGVRYCFRLKPTVSQRPTH</sequence>
<evidence type="ECO:0000313" key="4">
    <source>
        <dbReference type="Proteomes" id="UP000297549"/>
    </source>
</evidence>
<name>A0A4Z0PT80_9BACT</name>
<dbReference type="EMBL" id="SRLC01000003">
    <property type="protein sequence ID" value="TGE20499.1"/>
    <property type="molecule type" value="Genomic_DNA"/>
</dbReference>
<dbReference type="RefSeq" id="WP_135465299.1">
    <property type="nucleotide sequence ID" value="NZ_SRLC01000003.1"/>
</dbReference>
<comment type="caution">
    <text evidence="3">The sequence shown here is derived from an EMBL/GenBank/DDBJ whole genome shotgun (WGS) entry which is preliminary data.</text>
</comment>
<dbReference type="AlphaFoldDB" id="A0A4Z0PT80"/>
<gene>
    <name evidence="3" type="ORF">E5K00_21115</name>
</gene>
<evidence type="ECO:0000259" key="2">
    <source>
        <dbReference type="Pfam" id="PF13505"/>
    </source>
</evidence>
<keyword evidence="4" id="KW-1185">Reference proteome</keyword>
<keyword evidence="1" id="KW-0732">Signal</keyword>
<dbReference type="OrthoDB" id="886433at2"/>
<dbReference type="InterPro" id="IPR011250">
    <property type="entry name" value="OMP/PagP_B-barrel"/>
</dbReference>
<evidence type="ECO:0000313" key="3">
    <source>
        <dbReference type="EMBL" id="TGE20499.1"/>
    </source>
</evidence>
<dbReference type="Gene3D" id="2.40.160.20">
    <property type="match status" value="1"/>
</dbReference>
<dbReference type="InterPro" id="IPR027385">
    <property type="entry name" value="Beta-barrel_OMP"/>
</dbReference>
<reference evidence="3 4" key="1">
    <citation type="submission" date="2019-04" db="EMBL/GenBank/DDBJ databases">
        <authorList>
            <person name="Feng G."/>
            <person name="Zhang J."/>
            <person name="Zhu H."/>
        </authorList>
    </citation>
    <scope>NUCLEOTIDE SEQUENCE [LARGE SCALE GENOMIC DNA]</scope>
    <source>
        <strain evidence="3 4">JCM 31653</strain>
    </source>
</reference>
<accession>A0A4Z0PT80</accession>
<protein>
    <recommendedName>
        <fullName evidence="2">Outer membrane protein beta-barrel domain-containing protein</fullName>
    </recommendedName>
</protein>
<dbReference type="Proteomes" id="UP000297549">
    <property type="component" value="Unassembled WGS sequence"/>
</dbReference>
<feature type="domain" description="Outer membrane protein beta-barrel" evidence="2">
    <location>
        <begin position="12"/>
        <end position="203"/>
    </location>
</feature>
<organism evidence="3 4">
    <name type="scientific">Hymenobacter aquaticus</name>
    <dbReference type="NCBI Taxonomy" id="1867101"/>
    <lineage>
        <taxon>Bacteria</taxon>
        <taxon>Pseudomonadati</taxon>
        <taxon>Bacteroidota</taxon>
        <taxon>Cytophagia</taxon>
        <taxon>Cytophagales</taxon>
        <taxon>Hymenobacteraceae</taxon>
        <taxon>Hymenobacter</taxon>
    </lineage>
</organism>
<proteinExistence type="predicted"/>